<dbReference type="SUPFAM" id="SSF52833">
    <property type="entry name" value="Thioredoxin-like"/>
    <property type="match status" value="1"/>
</dbReference>
<comment type="similarity">
    <text evidence="1">Belongs to the SCO1/2 family.</text>
</comment>
<reference evidence="7 8" key="1">
    <citation type="submission" date="2013-11" db="EMBL/GenBank/DDBJ databases">
        <title>Genomic analysis of Pelistega sp. HM-7.</title>
        <authorList>
            <person name="Kumbhare S.V."/>
            <person name="Shetty S.A."/>
            <person name="Sharma O."/>
            <person name="Dhotre D.P."/>
        </authorList>
    </citation>
    <scope>NUCLEOTIDE SEQUENCE [LARGE SCALE GENOMIC DNA]</scope>
    <source>
        <strain evidence="7 8">HM-7</strain>
    </source>
</reference>
<feature type="binding site" evidence="3">
    <location>
        <position position="67"/>
    </location>
    <ligand>
        <name>Cu cation</name>
        <dbReference type="ChEBI" id="CHEBI:23378"/>
    </ligand>
</feature>
<dbReference type="OrthoDB" id="9790194at2"/>
<organism evidence="7 8">
    <name type="scientific">Pelistega indica</name>
    <dbReference type="NCBI Taxonomy" id="1414851"/>
    <lineage>
        <taxon>Bacteria</taxon>
        <taxon>Pseudomonadati</taxon>
        <taxon>Pseudomonadota</taxon>
        <taxon>Betaproteobacteria</taxon>
        <taxon>Burkholderiales</taxon>
        <taxon>Alcaligenaceae</taxon>
        <taxon>Pelistega</taxon>
    </lineage>
</organism>
<evidence type="ECO:0000256" key="4">
    <source>
        <dbReference type="PIRSR" id="PIRSR603782-2"/>
    </source>
</evidence>
<dbReference type="Gene3D" id="3.40.30.10">
    <property type="entry name" value="Glutaredoxin"/>
    <property type="match status" value="1"/>
</dbReference>
<dbReference type="GO" id="GO:0046872">
    <property type="term" value="F:metal ion binding"/>
    <property type="evidence" value="ECO:0007669"/>
    <property type="project" value="UniProtKB-KW"/>
</dbReference>
<feature type="disulfide bond" description="Redox-active" evidence="4">
    <location>
        <begin position="67"/>
        <end position="71"/>
    </location>
</feature>
<dbReference type="InterPro" id="IPR013766">
    <property type="entry name" value="Thioredoxin_domain"/>
</dbReference>
<evidence type="ECO:0000259" key="6">
    <source>
        <dbReference type="PROSITE" id="PS51352"/>
    </source>
</evidence>
<keyword evidence="8" id="KW-1185">Reference proteome</keyword>
<keyword evidence="4" id="KW-1015">Disulfide bond</keyword>
<dbReference type="PROSITE" id="PS51352">
    <property type="entry name" value="THIOREDOXIN_2"/>
    <property type="match status" value="1"/>
</dbReference>
<proteinExistence type="inferred from homology"/>
<protein>
    <submittedName>
        <fullName evidence="7">Photosynthetic protein synthase I</fullName>
    </submittedName>
</protein>
<evidence type="ECO:0000313" key="8">
    <source>
        <dbReference type="Proteomes" id="UP000018766"/>
    </source>
</evidence>
<feature type="binding site" evidence="3">
    <location>
        <position position="71"/>
    </location>
    <ligand>
        <name>Cu cation</name>
        <dbReference type="ChEBI" id="CHEBI:23378"/>
    </ligand>
</feature>
<evidence type="ECO:0000256" key="1">
    <source>
        <dbReference type="ARBA" id="ARBA00010996"/>
    </source>
</evidence>
<dbReference type="AlphaFoldDB" id="V8FR59"/>
<gene>
    <name evidence="7" type="ORF">V757_12760</name>
</gene>
<evidence type="ECO:0000313" key="7">
    <source>
        <dbReference type="EMBL" id="ETD66351.1"/>
    </source>
</evidence>
<dbReference type="EMBL" id="AYSV01000146">
    <property type="protein sequence ID" value="ETD66351.1"/>
    <property type="molecule type" value="Genomic_DNA"/>
</dbReference>
<sequence>MYLKQILLGLWLTIASVTSVFAAWNGSSIEGSKLGTQWEVIDTQGNSRTAQTIQGKVSLFFFGFTQCPDICPTTLATISQIFSLLNESQRKDVQIIMVSVDPERDTVEVLKQYLSYFPGNIIGFTGSEEQIKTMQKSFKVFSRKVPIQDGKSYTVEHSSNLYLFDKQGKPRLFYYSDVAPEKLAQDVEALLNE</sequence>
<dbReference type="PANTHER" id="PTHR12151:SF25">
    <property type="entry name" value="LINALOOL DEHYDRATASE_ISOMERASE DOMAIN-CONTAINING PROTEIN"/>
    <property type="match status" value="1"/>
</dbReference>
<dbReference type="PANTHER" id="PTHR12151">
    <property type="entry name" value="ELECTRON TRANSPORT PROTIN SCO1/SENC FAMILY MEMBER"/>
    <property type="match status" value="1"/>
</dbReference>
<dbReference type="InterPro" id="IPR036249">
    <property type="entry name" value="Thioredoxin-like_sf"/>
</dbReference>
<dbReference type="FunFam" id="3.40.30.10:FF:000013">
    <property type="entry name" value="Blast:Protein SCO1 homolog, mitochondrial"/>
    <property type="match status" value="1"/>
</dbReference>
<feature type="domain" description="Thioredoxin" evidence="6">
    <location>
        <begin position="12"/>
        <end position="192"/>
    </location>
</feature>
<dbReference type="Proteomes" id="UP000018766">
    <property type="component" value="Unassembled WGS sequence"/>
</dbReference>
<evidence type="ECO:0000256" key="2">
    <source>
        <dbReference type="ARBA" id="ARBA00023008"/>
    </source>
</evidence>
<dbReference type="Pfam" id="PF02630">
    <property type="entry name" value="SCO1-SenC"/>
    <property type="match status" value="1"/>
</dbReference>
<dbReference type="PATRIC" id="fig|1414851.3.peg.2646"/>
<comment type="caution">
    <text evidence="7">The sequence shown here is derived from an EMBL/GenBank/DDBJ whole genome shotgun (WGS) entry which is preliminary data.</text>
</comment>
<keyword evidence="2 3" id="KW-0186">Copper</keyword>
<accession>V8FR59</accession>
<evidence type="ECO:0000256" key="5">
    <source>
        <dbReference type="SAM" id="SignalP"/>
    </source>
</evidence>
<evidence type="ECO:0000256" key="3">
    <source>
        <dbReference type="PIRSR" id="PIRSR603782-1"/>
    </source>
</evidence>
<feature type="binding site" evidence="3">
    <location>
        <position position="157"/>
    </location>
    <ligand>
        <name>Cu cation</name>
        <dbReference type="ChEBI" id="CHEBI:23378"/>
    </ligand>
</feature>
<dbReference type="CDD" id="cd02968">
    <property type="entry name" value="SCO"/>
    <property type="match status" value="1"/>
</dbReference>
<keyword evidence="5" id="KW-0732">Signal</keyword>
<name>V8FR59_9BURK</name>
<keyword evidence="3" id="KW-0479">Metal-binding</keyword>
<feature type="signal peptide" evidence="5">
    <location>
        <begin position="1"/>
        <end position="22"/>
    </location>
</feature>
<dbReference type="InterPro" id="IPR003782">
    <property type="entry name" value="SCO1/SenC"/>
</dbReference>
<feature type="chain" id="PRO_5004768708" evidence="5">
    <location>
        <begin position="23"/>
        <end position="193"/>
    </location>
</feature>